<gene>
    <name evidence="4" type="ORF">BEMITA_LOCUS12892</name>
</gene>
<dbReference type="AlphaFoldDB" id="A0A9P0AK97"/>
<feature type="binding site" evidence="1">
    <location>
        <position position="60"/>
    </location>
    <ligand>
        <name>Zn(2+)</name>
        <dbReference type="ChEBI" id="CHEBI:29105"/>
    </ligand>
</feature>
<dbReference type="EMBL" id="OU963869">
    <property type="protein sequence ID" value="CAH0394615.1"/>
    <property type="molecule type" value="Genomic_DNA"/>
</dbReference>
<evidence type="ECO:0000256" key="2">
    <source>
        <dbReference type="SAM" id="MobiDB-lite"/>
    </source>
</evidence>
<protein>
    <recommendedName>
        <fullName evidence="3">ZAD domain-containing protein</fullName>
    </recommendedName>
</protein>
<dbReference type="GO" id="GO:0008270">
    <property type="term" value="F:zinc ion binding"/>
    <property type="evidence" value="ECO:0007669"/>
    <property type="project" value="UniProtKB-UniRule"/>
</dbReference>
<dbReference type="PANTHER" id="PTHR39942:SF1">
    <property type="entry name" value="BCDNA.LD26519-RELATED"/>
    <property type="match status" value="1"/>
</dbReference>
<dbReference type="Gene3D" id="3.40.1800.20">
    <property type="match status" value="1"/>
</dbReference>
<sequence length="134" mass="14910">MGSLDGAVITGFICRLCSKLSRLVIHIYGEQGVTLQLDKKINTYLPISVKFSDPLPKTVCVACVQKLEIHHQLVKRFHAAREHFMESAMNSIRNRSSTSTSCDQSLRCRNSNLNPTSNSSGAEQVTHEYSQADL</sequence>
<feature type="binding site" evidence="1">
    <location>
        <position position="63"/>
    </location>
    <ligand>
        <name>Zn(2+)</name>
        <dbReference type="ChEBI" id="CHEBI:29105"/>
    </ligand>
</feature>
<dbReference type="SMART" id="SM00868">
    <property type="entry name" value="zf-AD"/>
    <property type="match status" value="1"/>
</dbReference>
<keyword evidence="5" id="KW-1185">Reference proteome</keyword>
<dbReference type="SUPFAM" id="SSF57716">
    <property type="entry name" value="Glucocorticoid receptor-like (DNA-binding domain)"/>
    <property type="match status" value="1"/>
</dbReference>
<proteinExistence type="predicted"/>
<dbReference type="PROSITE" id="PS51915">
    <property type="entry name" value="ZAD"/>
    <property type="match status" value="1"/>
</dbReference>
<reference evidence="4" key="1">
    <citation type="submission" date="2021-12" db="EMBL/GenBank/DDBJ databases">
        <authorList>
            <person name="King R."/>
        </authorList>
    </citation>
    <scope>NUCLEOTIDE SEQUENCE</scope>
</reference>
<keyword evidence="1" id="KW-0479">Metal-binding</keyword>
<keyword evidence="1" id="KW-0863">Zinc-finger</keyword>
<evidence type="ECO:0000313" key="5">
    <source>
        <dbReference type="Proteomes" id="UP001152759"/>
    </source>
</evidence>
<keyword evidence="1" id="KW-0862">Zinc</keyword>
<dbReference type="KEGG" id="btab:109035484"/>
<feature type="binding site" evidence="1">
    <location>
        <position position="14"/>
    </location>
    <ligand>
        <name>Zn(2+)</name>
        <dbReference type="ChEBI" id="CHEBI:29105"/>
    </ligand>
</feature>
<dbReference type="Proteomes" id="UP001152759">
    <property type="component" value="Chromosome 8"/>
</dbReference>
<name>A0A9P0AK97_BEMTA</name>
<evidence type="ECO:0000313" key="4">
    <source>
        <dbReference type="EMBL" id="CAH0394615.1"/>
    </source>
</evidence>
<dbReference type="OrthoDB" id="6600346at2759"/>
<organism evidence="4 5">
    <name type="scientific">Bemisia tabaci</name>
    <name type="common">Sweetpotato whitefly</name>
    <name type="synonym">Aleurodes tabaci</name>
    <dbReference type="NCBI Taxonomy" id="7038"/>
    <lineage>
        <taxon>Eukaryota</taxon>
        <taxon>Metazoa</taxon>
        <taxon>Ecdysozoa</taxon>
        <taxon>Arthropoda</taxon>
        <taxon>Hexapoda</taxon>
        <taxon>Insecta</taxon>
        <taxon>Pterygota</taxon>
        <taxon>Neoptera</taxon>
        <taxon>Paraneoptera</taxon>
        <taxon>Hemiptera</taxon>
        <taxon>Sternorrhyncha</taxon>
        <taxon>Aleyrodoidea</taxon>
        <taxon>Aleyrodidae</taxon>
        <taxon>Aleyrodinae</taxon>
        <taxon>Bemisia</taxon>
    </lineage>
</organism>
<dbReference type="Pfam" id="PF07776">
    <property type="entry name" value="zf-AD"/>
    <property type="match status" value="1"/>
</dbReference>
<evidence type="ECO:0000256" key="1">
    <source>
        <dbReference type="PROSITE-ProRule" id="PRU01263"/>
    </source>
</evidence>
<feature type="region of interest" description="Disordered" evidence="2">
    <location>
        <begin position="112"/>
        <end position="134"/>
    </location>
</feature>
<dbReference type="PANTHER" id="PTHR39942">
    <property type="entry name" value="BCDNA.LD26519-RELATED"/>
    <property type="match status" value="1"/>
</dbReference>
<dbReference type="GO" id="GO:0005634">
    <property type="term" value="C:nucleus"/>
    <property type="evidence" value="ECO:0007669"/>
    <property type="project" value="InterPro"/>
</dbReference>
<accession>A0A9P0AK97</accession>
<evidence type="ECO:0000259" key="3">
    <source>
        <dbReference type="PROSITE" id="PS51915"/>
    </source>
</evidence>
<feature type="domain" description="ZAD" evidence="3">
    <location>
        <begin position="12"/>
        <end position="87"/>
    </location>
</feature>
<feature type="binding site" evidence="1">
    <location>
        <position position="17"/>
    </location>
    <ligand>
        <name>Zn(2+)</name>
        <dbReference type="ChEBI" id="CHEBI:29105"/>
    </ligand>
</feature>
<dbReference type="InterPro" id="IPR012934">
    <property type="entry name" value="Znf_AD"/>
</dbReference>